<dbReference type="PANTHER" id="PTHR15954">
    <property type="entry name" value="VACUOLAR PROTEIN SORTING-ASSOCIATED PROTEIN 51 HOMOLOG"/>
    <property type="match status" value="1"/>
</dbReference>
<dbReference type="GO" id="GO:0007030">
    <property type="term" value="P:Golgi organization"/>
    <property type="evidence" value="ECO:0007669"/>
    <property type="project" value="UniProtKB-UniRule"/>
</dbReference>
<comment type="function">
    <text evidence="2">Acts as component of the GARP complex that is involved in retrograde transport from early and late endosomes to the trans-Golgi network (TGN).</text>
</comment>
<dbReference type="GO" id="GO:0015031">
    <property type="term" value="P:protein transport"/>
    <property type="evidence" value="ECO:0007669"/>
    <property type="project" value="UniProtKB-UniRule"/>
</dbReference>
<comment type="similarity">
    <text evidence="1 2">Belongs to the VPS51 family.</text>
</comment>
<protein>
    <recommendedName>
        <fullName evidence="2">Vacuolar protein sorting-associated protein 51 homolog</fullName>
    </recommendedName>
</protein>
<keyword evidence="2" id="KW-0653">Protein transport</keyword>
<dbReference type="GO" id="GO:0016020">
    <property type="term" value="C:membrane"/>
    <property type="evidence" value="ECO:0007669"/>
    <property type="project" value="TreeGrafter"/>
</dbReference>
<keyword evidence="5" id="KW-1185">Reference proteome</keyword>
<feature type="compositionally biased region" description="Pro residues" evidence="3">
    <location>
        <begin position="226"/>
        <end position="239"/>
    </location>
</feature>
<feature type="compositionally biased region" description="Low complexity" evidence="3">
    <location>
        <begin position="19"/>
        <end position="29"/>
    </location>
</feature>
<dbReference type="Proteomes" id="UP001320420">
    <property type="component" value="Unassembled WGS sequence"/>
</dbReference>
<dbReference type="InterPro" id="IPR014812">
    <property type="entry name" value="Vps51"/>
</dbReference>
<feature type="region of interest" description="Disordered" evidence="3">
    <location>
        <begin position="338"/>
        <end position="358"/>
    </location>
</feature>
<evidence type="ECO:0000313" key="4">
    <source>
        <dbReference type="EMBL" id="KAK7755400.1"/>
    </source>
</evidence>
<comment type="caution">
    <text evidence="4">The sequence shown here is derived from an EMBL/GenBank/DDBJ whole genome shotgun (WGS) entry which is preliminary data.</text>
</comment>
<keyword evidence="2" id="KW-0333">Golgi apparatus</keyword>
<dbReference type="Pfam" id="PF08700">
    <property type="entry name" value="VPS51_Exo84_N"/>
    <property type="match status" value="1"/>
</dbReference>
<dbReference type="GO" id="GO:0005829">
    <property type="term" value="C:cytosol"/>
    <property type="evidence" value="ECO:0007669"/>
    <property type="project" value="GOC"/>
</dbReference>
<keyword evidence="2" id="KW-0813">Transport</keyword>
<dbReference type="GO" id="GO:0042147">
    <property type="term" value="P:retrograde transport, endosome to Golgi"/>
    <property type="evidence" value="ECO:0007669"/>
    <property type="project" value="UniProtKB-UniRule"/>
</dbReference>
<accession>A0AAN9UU90</accession>
<evidence type="ECO:0000313" key="5">
    <source>
        <dbReference type="Proteomes" id="UP001320420"/>
    </source>
</evidence>
<feature type="compositionally biased region" description="Low complexity" evidence="3">
    <location>
        <begin position="240"/>
        <end position="270"/>
    </location>
</feature>
<organism evidence="4 5">
    <name type="scientific">Diatrype stigma</name>
    <dbReference type="NCBI Taxonomy" id="117547"/>
    <lineage>
        <taxon>Eukaryota</taxon>
        <taxon>Fungi</taxon>
        <taxon>Dikarya</taxon>
        <taxon>Ascomycota</taxon>
        <taxon>Pezizomycotina</taxon>
        <taxon>Sordariomycetes</taxon>
        <taxon>Xylariomycetidae</taxon>
        <taxon>Xylariales</taxon>
        <taxon>Diatrypaceae</taxon>
        <taxon>Diatrype</taxon>
    </lineage>
</organism>
<evidence type="ECO:0000256" key="1">
    <source>
        <dbReference type="ARBA" id="ARBA00006080"/>
    </source>
</evidence>
<comment type="subunit">
    <text evidence="2">Component of the Golgi-associated retrograde protein (GARP) complex.</text>
</comment>
<feature type="region of interest" description="Disordered" evidence="3">
    <location>
        <begin position="1"/>
        <end position="74"/>
    </location>
</feature>
<feature type="compositionally biased region" description="Polar residues" evidence="3">
    <location>
        <begin position="47"/>
        <end position="67"/>
    </location>
</feature>
<sequence length="358" mass="37562">MSTIASPRDPGTPFPPRRMPSSSSTTRPSLEIPAGGPQQQRQRSRSPNASTAAPTPGSPSLSATTNPGRAARNNRAALREYYKLPKGAGAGAGTPTSPLPAVEVTDPLGMHMHQLQQHSEIAASELDAPGFAAAAYVGRALAESSLEELLRTYARVVGETRALDAEKKALVYDNYSKLISATETIRRMRSTMDPLNPMASTLDPAIAQIYTQASSIRDSLRERLPAPRPPSQPPPPVLAPTPSNGSSSPPTPPTATSSSQTDTTDAAAAADTERRKRTKQLALAALEAPDKVRALVAAGRADEARRAWKMPRRLLVLWRDKGLGGGADVEACIADGDAALRGDQNGNGAGDGEKGDGD</sequence>
<gene>
    <name evidence="4" type="ORF">SLS62_002627</name>
</gene>
<proteinExistence type="inferred from homology"/>
<dbReference type="GO" id="GO:0048193">
    <property type="term" value="P:Golgi vesicle transport"/>
    <property type="evidence" value="ECO:0007669"/>
    <property type="project" value="TreeGrafter"/>
</dbReference>
<keyword evidence="2" id="KW-0445">Lipid transport</keyword>
<dbReference type="AlphaFoldDB" id="A0AAN9UU90"/>
<dbReference type="GO" id="GO:0032456">
    <property type="term" value="P:endocytic recycling"/>
    <property type="evidence" value="ECO:0007669"/>
    <property type="project" value="TreeGrafter"/>
</dbReference>
<evidence type="ECO:0000256" key="3">
    <source>
        <dbReference type="SAM" id="MobiDB-lite"/>
    </source>
</evidence>
<name>A0AAN9UU90_9PEZI</name>
<reference evidence="4 5" key="1">
    <citation type="submission" date="2024-02" db="EMBL/GenBank/DDBJ databases">
        <title>De novo assembly and annotation of 12 fungi associated with fruit tree decline syndrome in Ontario, Canada.</title>
        <authorList>
            <person name="Sulman M."/>
            <person name="Ellouze W."/>
            <person name="Ilyukhin E."/>
        </authorList>
    </citation>
    <scope>NUCLEOTIDE SEQUENCE [LARGE SCALE GENOMIC DNA]</scope>
    <source>
        <strain evidence="4 5">M11/M66-122</strain>
    </source>
</reference>
<comment type="subcellular location">
    <subcellularLocation>
        <location evidence="2">Golgi apparatus</location>
        <location evidence="2">trans-Golgi network</location>
    </subcellularLocation>
</comment>
<dbReference type="EMBL" id="JAKJXP020000013">
    <property type="protein sequence ID" value="KAK7755400.1"/>
    <property type="molecule type" value="Genomic_DNA"/>
</dbReference>
<dbReference type="GO" id="GO:0000938">
    <property type="term" value="C:GARP complex"/>
    <property type="evidence" value="ECO:0007669"/>
    <property type="project" value="UniProtKB-UniRule"/>
</dbReference>
<dbReference type="GO" id="GO:0006869">
    <property type="term" value="P:lipid transport"/>
    <property type="evidence" value="ECO:0007669"/>
    <property type="project" value="UniProtKB-UniRule"/>
</dbReference>
<dbReference type="PANTHER" id="PTHR15954:SF4">
    <property type="entry name" value="VACUOLAR PROTEIN SORTING-ASSOCIATED PROTEIN 51 HOMOLOG"/>
    <property type="match status" value="1"/>
</dbReference>
<evidence type="ECO:0000256" key="2">
    <source>
        <dbReference type="RuleBase" id="RU368010"/>
    </source>
</evidence>
<feature type="region of interest" description="Disordered" evidence="3">
    <location>
        <begin position="222"/>
        <end position="278"/>
    </location>
</feature>
<dbReference type="GO" id="GO:1990745">
    <property type="term" value="C:EARP complex"/>
    <property type="evidence" value="ECO:0007669"/>
    <property type="project" value="TreeGrafter"/>
</dbReference>